<dbReference type="Proteomes" id="UP000481153">
    <property type="component" value="Unassembled WGS sequence"/>
</dbReference>
<dbReference type="EMBL" id="VJMJ01000219">
    <property type="protein sequence ID" value="KAF0726276.1"/>
    <property type="molecule type" value="Genomic_DNA"/>
</dbReference>
<accession>A0A6G0WGK6</accession>
<reference evidence="1 2" key="1">
    <citation type="submission" date="2019-07" db="EMBL/GenBank/DDBJ databases">
        <title>Genomics analysis of Aphanomyces spp. identifies a new class of oomycete effector associated with host adaptation.</title>
        <authorList>
            <person name="Gaulin E."/>
        </authorList>
    </citation>
    <scope>NUCLEOTIDE SEQUENCE [LARGE SCALE GENOMIC DNA]</scope>
    <source>
        <strain evidence="1 2">ATCC 201684</strain>
    </source>
</reference>
<sequence length="86" mass="9343">MLCLFCCDDPCDALLCGACCGCCCASAAQEERRAMITIINMSLFSLWWCMLIHTETTMVSTCELPTSMSTPTNKSILDVGRASCKS</sequence>
<organism evidence="1 2">
    <name type="scientific">Aphanomyces euteiches</name>
    <dbReference type="NCBI Taxonomy" id="100861"/>
    <lineage>
        <taxon>Eukaryota</taxon>
        <taxon>Sar</taxon>
        <taxon>Stramenopiles</taxon>
        <taxon>Oomycota</taxon>
        <taxon>Saprolegniomycetes</taxon>
        <taxon>Saprolegniales</taxon>
        <taxon>Verrucalvaceae</taxon>
        <taxon>Aphanomyces</taxon>
    </lineage>
</organism>
<name>A0A6G0WGK6_9STRA</name>
<comment type="caution">
    <text evidence="1">The sequence shown here is derived from an EMBL/GenBank/DDBJ whole genome shotgun (WGS) entry which is preliminary data.</text>
</comment>
<protein>
    <submittedName>
        <fullName evidence="1">Uncharacterized protein</fullName>
    </submittedName>
</protein>
<gene>
    <name evidence="1" type="ORF">Ae201684_015392</name>
</gene>
<keyword evidence="2" id="KW-1185">Reference proteome</keyword>
<evidence type="ECO:0000313" key="2">
    <source>
        <dbReference type="Proteomes" id="UP000481153"/>
    </source>
</evidence>
<dbReference type="AlphaFoldDB" id="A0A6G0WGK6"/>
<evidence type="ECO:0000313" key="1">
    <source>
        <dbReference type="EMBL" id="KAF0726276.1"/>
    </source>
</evidence>
<proteinExistence type="predicted"/>